<feature type="compositionally biased region" description="Acidic residues" evidence="1">
    <location>
        <begin position="71"/>
        <end position="83"/>
    </location>
</feature>
<dbReference type="Proteomes" id="UP001301653">
    <property type="component" value="Unassembled WGS sequence"/>
</dbReference>
<proteinExistence type="predicted"/>
<feature type="region of interest" description="Disordered" evidence="1">
    <location>
        <begin position="67"/>
        <end position="92"/>
    </location>
</feature>
<gene>
    <name evidence="3" type="ORF">VA603_09400</name>
</gene>
<evidence type="ECO:0000313" key="4">
    <source>
        <dbReference type="Proteomes" id="UP001301653"/>
    </source>
</evidence>
<feature type="signal peptide" evidence="2">
    <location>
        <begin position="1"/>
        <end position="22"/>
    </location>
</feature>
<keyword evidence="2" id="KW-0732">Signal</keyword>
<comment type="caution">
    <text evidence="3">The sequence shown here is derived from an EMBL/GenBank/DDBJ whole genome shotgun (WGS) entry which is preliminary data.</text>
</comment>
<feature type="compositionally biased region" description="Basic and acidic residues" evidence="1">
    <location>
        <begin position="224"/>
        <end position="239"/>
    </location>
</feature>
<protein>
    <submittedName>
        <fullName evidence="3">Uncharacterized protein</fullName>
    </submittedName>
</protein>
<dbReference type="RefSeq" id="WP_323438639.1">
    <property type="nucleotide sequence ID" value="NZ_JAYFUH010000116.1"/>
</dbReference>
<evidence type="ECO:0000256" key="1">
    <source>
        <dbReference type="SAM" id="MobiDB-lite"/>
    </source>
</evidence>
<feature type="compositionally biased region" description="Low complexity" evidence="1">
    <location>
        <begin position="154"/>
        <end position="176"/>
    </location>
</feature>
<keyword evidence="4" id="KW-1185">Reference proteome</keyword>
<reference evidence="3 4" key="1">
    <citation type="submission" date="2023-12" db="EMBL/GenBank/DDBJ databases">
        <title>Stenotrophomonas guangdongensis sp. nov., isolated from wilted pepper plants (Capsicum annuum).</title>
        <authorList>
            <person name="Qiu M."/>
            <person name="Li Y."/>
            <person name="Liu Q."/>
            <person name="Zhang X."/>
            <person name="Huang Y."/>
            <person name="Guo R."/>
            <person name="Hu M."/>
            <person name="Zhou J."/>
            <person name="Zhou X."/>
        </authorList>
    </citation>
    <scope>NUCLEOTIDE SEQUENCE [LARGE SCALE GENOMIC DNA]</scope>
    <source>
        <strain evidence="3 4">MH1</strain>
    </source>
</reference>
<evidence type="ECO:0000256" key="2">
    <source>
        <dbReference type="SAM" id="SignalP"/>
    </source>
</evidence>
<sequence>MSPAARILFFLPLLLLPAVVPAQQAPRQLDAEDMAKLRRNVEASKVRAAEAQRQAVLARQQEELRRREEELASIEDDDYEEDAPAPTSGGGFAGLLDTFTSTFNSEMAKKQQADEQQRRFLDTVRREAEAVARQRERELERERLAQERQRLERLAQQQRQQAAAAQAAQLPRAPAAGTTRGNTTSPSPAPSQAAADRDEALRANVAAERQRQQLAREQQAANAEKQRAAHEQVGAEHRRVEEQQRQATQQQVVRHEQNVLGSFRGAAITCIGGGKDVLYLRSSMPPRTGCNVRFEARCPGTATGNGVHFSQANYIGASCGMGDNIRIGPMNCAAEQVLVRMIEADCG</sequence>
<organism evidence="3 4">
    <name type="scientific">Stenotrophomonas capsici</name>
    <dbReference type="NCBI Taxonomy" id="3110230"/>
    <lineage>
        <taxon>Bacteria</taxon>
        <taxon>Pseudomonadati</taxon>
        <taxon>Pseudomonadota</taxon>
        <taxon>Gammaproteobacteria</taxon>
        <taxon>Lysobacterales</taxon>
        <taxon>Lysobacteraceae</taxon>
        <taxon>Stenotrophomonas</taxon>
    </lineage>
</organism>
<dbReference type="EMBL" id="JAYFUH010000116">
    <property type="protein sequence ID" value="MEA5667744.1"/>
    <property type="molecule type" value="Genomic_DNA"/>
</dbReference>
<name>A0ABU5V308_9GAMM</name>
<feature type="compositionally biased region" description="Low complexity" evidence="1">
    <location>
        <begin position="212"/>
        <end position="223"/>
    </location>
</feature>
<accession>A0ABU5V308</accession>
<feature type="chain" id="PRO_5047062445" evidence="2">
    <location>
        <begin position="23"/>
        <end position="347"/>
    </location>
</feature>
<evidence type="ECO:0000313" key="3">
    <source>
        <dbReference type="EMBL" id="MEA5667744.1"/>
    </source>
</evidence>
<feature type="region of interest" description="Disordered" evidence="1">
    <location>
        <begin position="153"/>
        <end position="239"/>
    </location>
</feature>